<evidence type="ECO:0000256" key="5">
    <source>
        <dbReference type="ARBA" id="ARBA00022519"/>
    </source>
</evidence>
<organism evidence="14 15">
    <name type="scientific">Candidatus Moanibacter tarae</name>
    <dbReference type="NCBI Taxonomy" id="2200854"/>
    <lineage>
        <taxon>Bacteria</taxon>
        <taxon>Pseudomonadati</taxon>
        <taxon>Verrucomicrobiota</taxon>
        <taxon>Opitutia</taxon>
        <taxon>Puniceicoccales</taxon>
        <taxon>Puniceicoccales incertae sedis</taxon>
        <taxon>Candidatus Moanibacter</taxon>
    </lineage>
</organism>
<feature type="transmembrane region" description="Helical" evidence="13">
    <location>
        <begin position="400"/>
        <end position="421"/>
    </location>
</feature>
<dbReference type="InterPro" id="IPR004772">
    <property type="entry name" value="TrkH"/>
</dbReference>
<dbReference type="GO" id="GO:0005886">
    <property type="term" value="C:plasma membrane"/>
    <property type="evidence" value="ECO:0007669"/>
    <property type="project" value="UniProtKB-SubCell"/>
</dbReference>
<keyword evidence="4" id="KW-1003">Cell membrane</keyword>
<keyword evidence="12" id="KW-0479">Metal-binding</keyword>
<keyword evidence="8 12" id="KW-0630">Potassium</keyword>
<evidence type="ECO:0000256" key="13">
    <source>
        <dbReference type="SAM" id="Phobius"/>
    </source>
</evidence>
<feature type="transmembrane region" description="Helical" evidence="13">
    <location>
        <begin position="141"/>
        <end position="166"/>
    </location>
</feature>
<protein>
    <submittedName>
        <fullName evidence="14">Trk system potassium uptake protein TrkH</fullName>
    </submittedName>
</protein>
<gene>
    <name evidence="14" type="primary">trkH</name>
    <name evidence="14" type="ORF">DF168_00505</name>
</gene>
<feature type="transmembrane region" description="Helical" evidence="13">
    <location>
        <begin position="7"/>
        <end position="30"/>
    </location>
</feature>
<dbReference type="PANTHER" id="PTHR32024:SF2">
    <property type="entry name" value="TRK SYSTEM POTASSIUM UPTAKE PROTEIN TRKG-RELATED"/>
    <property type="match status" value="1"/>
</dbReference>
<feature type="transmembrane region" description="Helical" evidence="13">
    <location>
        <begin position="277"/>
        <end position="296"/>
    </location>
</feature>
<reference evidence="14 15" key="1">
    <citation type="submission" date="2018-06" db="EMBL/GenBank/DDBJ databases">
        <title>Draft Genome Sequence of a Novel Marine Bacterium Related to the Verrucomicrobia.</title>
        <authorList>
            <person name="Vosseberg J."/>
            <person name="Martijn J."/>
            <person name="Ettema T.J.G."/>
        </authorList>
    </citation>
    <scope>NUCLEOTIDE SEQUENCE [LARGE SCALE GENOMIC DNA]</scope>
    <source>
        <strain evidence="14">TARA_B100001123</strain>
    </source>
</reference>
<keyword evidence="3" id="KW-0813">Transport</keyword>
<keyword evidence="6" id="KW-0633">Potassium transport</keyword>
<keyword evidence="5" id="KW-0997">Cell inner membrane</keyword>
<keyword evidence="10" id="KW-0406">Ion transport</keyword>
<feature type="binding site" evidence="12">
    <location>
        <position position="440"/>
    </location>
    <ligand>
        <name>K(+)</name>
        <dbReference type="ChEBI" id="CHEBI:29103"/>
    </ligand>
</feature>
<comment type="similarity">
    <text evidence="2">Belongs to the TrkH potassium transport family.</text>
</comment>
<evidence type="ECO:0000256" key="4">
    <source>
        <dbReference type="ARBA" id="ARBA00022475"/>
    </source>
</evidence>
<sequence length="492" mass="53565">MNYAIIFRLLGIILTALCVAMAVSLGIAFFFDGDVGREGTAIRGFTMSIVISSSLAVAFQLMSREGEMKMLRKEAITVIGLGWILASLVGALPYYLILPDCSVADAVFESTSGITTTGASVFSTLEGFPRSLLFWRAISQWIGGLGIVVFFVSLLSFLGVGAKILFSGESSASSTELDSPRVRIGILHIMYLYFGLSAICAVAYRFCGLNWFDAVCHMFTTVSTAGFSTKTASIGAFDNATFEWTVIFFMLLGGMSFLVMVRVLQGDFRVLLRNSEVKSLLLIVIIATLLVAETLLDQNSMEGFHTLIRKSVFQTVSILTTTGYSSANFDVWSETTHAVLLVLMLIGGCSGSTAGGLKIVRVIAAFRICLLQIEKAFRARLFRQIKISGRTIDTETKVSISGYIVLAMSLCFAGMLVVAYLEPGFSMKGMFSAAIACFFNIGPGFSEVGPAQNYGELKGLTKSFLSLLMIMGRVELFPVLVLFVPTLWRRFY</sequence>
<evidence type="ECO:0000313" key="14">
    <source>
        <dbReference type="EMBL" id="AWT59320.1"/>
    </source>
</evidence>
<keyword evidence="7 13" id="KW-0812">Transmembrane</keyword>
<dbReference type="AlphaFoldDB" id="A0A2Z4AKQ7"/>
<feature type="binding site" evidence="12">
    <location>
        <position position="117"/>
    </location>
    <ligand>
        <name>K(+)</name>
        <dbReference type="ChEBI" id="CHEBI:29103"/>
    </ligand>
</feature>
<proteinExistence type="inferred from homology"/>
<evidence type="ECO:0000256" key="9">
    <source>
        <dbReference type="ARBA" id="ARBA00022989"/>
    </source>
</evidence>
<evidence type="ECO:0000256" key="7">
    <source>
        <dbReference type="ARBA" id="ARBA00022692"/>
    </source>
</evidence>
<dbReference type="InterPro" id="IPR003445">
    <property type="entry name" value="Cat_transpt"/>
</dbReference>
<feature type="transmembrane region" description="Helical" evidence="13">
    <location>
        <begin position="75"/>
        <end position="97"/>
    </location>
</feature>
<evidence type="ECO:0000256" key="10">
    <source>
        <dbReference type="ARBA" id="ARBA00023065"/>
    </source>
</evidence>
<feature type="transmembrane region" description="Helical" evidence="13">
    <location>
        <begin position="244"/>
        <end position="265"/>
    </location>
</feature>
<keyword evidence="9 13" id="KW-1133">Transmembrane helix</keyword>
<feature type="transmembrane region" description="Helical" evidence="13">
    <location>
        <begin position="338"/>
        <end position="357"/>
    </location>
</feature>
<feature type="transmembrane region" description="Helical" evidence="13">
    <location>
        <begin position="42"/>
        <end position="63"/>
    </location>
</feature>
<evidence type="ECO:0000313" key="15">
    <source>
        <dbReference type="Proteomes" id="UP000247465"/>
    </source>
</evidence>
<feature type="binding site" evidence="12">
    <location>
        <position position="321"/>
    </location>
    <ligand>
        <name>K(+)</name>
        <dbReference type="ChEBI" id="CHEBI:29103"/>
    </ligand>
</feature>
<feature type="binding site" evidence="12">
    <location>
        <position position="322"/>
    </location>
    <ligand>
        <name>K(+)</name>
        <dbReference type="ChEBI" id="CHEBI:29103"/>
    </ligand>
</feature>
<feature type="binding site" evidence="12">
    <location>
        <position position="116"/>
    </location>
    <ligand>
        <name>K(+)</name>
        <dbReference type="ChEBI" id="CHEBI:29103"/>
    </ligand>
</feature>
<evidence type="ECO:0000256" key="3">
    <source>
        <dbReference type="ARBA" id="ARBA00022448"/>
    </source>
</evidence>
<dbReference type="Pfam" id="PF02386">
    <property type="entry name" value="TrkH"/>
    <property type="match status" value="1"/>
</dbReference>
<dbReference type="Proteomes" id="UP000247465">
    <property type="component" value="Chromosome"/>
</dbReference>
<evidence type="ECO:0000256" key="11">
    <source>
        <dbReference type="ARBA" id="ARBA00023136"/>
    </source>
</evidence>
<dbReference type="PIRSF" id="PIRSF006247">
    <property type="entry name" value="TrkH"/>
    <property type="match status" value="1"/>
</dbReference>
<feature type="transmembrane region" description="Helical" evidence="13">
    <location>
        <begin position="186"/>
        <end position="204"/>
    </location>
</feature>
<dbReference type="GO" id="GO:0046872">
    <property type="term" value="F:metal ion binding"/>
    <property type="evidence" value="ECO:0007669"/>
    <property type="project" value="UniProtKB-KW"/>
</dbReference>
<evidence type="ECO:0000256" key="12">
    <source>
        <dbReference type="PIRSR" id="PIRSR006247-1"/>
    </source>
</evidence>
<keyword evidence="11 13" id="KW-0472">Membrane</keyword>
<dbReference type="KEGG" id="mtar:DF168_00505"/>
<evidence type="ECO:0000256" key="1">
    <source>
        <dbReference type="ARBA" id="ARBA00004429"/>
    </source>
</evidence>
<evidence type="ECO:0000256" key="6">
    <source>
        <dbReference type="ARBA" id="ARBA00022538"/>
    </source>
</evidence>
<evidence type="ECO:0000256" key="2">
    <source>
        <dbReference type="ARBA" id="ARBA00009137"/>
    </source>
</evidence>
<name>A0A2Z4AKQ7_9BACT</name>
<evidence type="ECO:0000256" key="8">
    <source>
        <dbReference type="ARBA" id="ARBA00022958"/>
    </source>
</evidence>
<dbReference type="EMBL" id="CP029803">
    <property type="protein sequence ID" value="AWT59320.1"/>
    <property type="molecule type" value="Genomic_DNA"/>
</dbReference>
<dbReference type="PANTHER" id="PTHR32024">
    <property type="entry name" value="TRK SYSTEM POTASSIUM UPTAKE PROTEIN TRKG-RELATED"/>
    <property type="match status" value="1"/>
</dbReference>
<comment type="subcellular location">
    <subcellularLocation>
        <location evidence="1">Cell inner membrane</location>
        <topology evidence="1">Multi-pass membrane protein</topology>
    </subcellularLocation>
</comment>
<dbReference type="GO" id="GO:0015379">
    <property type="term" value="F:potassium:chloride symporter activity"/>
    <property type="evidence" value="ECO:0007669"/>
    <property type="project" value="InterPro"/>
</dbReference>
<accession>A0A2Z4AKQ7</accession>
<feature type="transmembrane region" description="Helical" evidence="13">
    <location>
        <begin position="464"/>
        <end position="488"/>
    </location>
</feature>